<sequence length="369" mass="42735">MNTKEFLIKLYQLYKGKLENKMVLGLFSAGTICIIAAVSPDYIWPIIAQLCNTYLETKFNASDPSIDYIVLGVLITVGLFLYGCAIILYFKTKENTVIGSLLQIRHSSIESTNFSKINKDISNYQVDKKDIDQKFEMKVTSKEGIERALYIQEKVAKDIIHSTDGNDYVDVDYYGLAHIPFTILLGYQIADKIPVKFHEWNQNKNIWEAINSKKVEYPPLILENKQEQEQIDTTEVVLKVGMTYPIPDEDLRGLSLEHLNTFYLHLEKPHRNNIISSEQLQKYKKDFRNLLDDINQKYINLKKIHLFYSGQPSFAYYMGSAITQRMDKEIVVYNYVGSEVPKYNWNLNLKKVDQPITVCITKEHVNVNV</sequence>
<keyword evidence="1" id="KW-0812">Transmembrane</keyword>
<keyword evidence="1" id="KW-0472">Membrane</keyword>
<proteinExistence type="predicted"/>
<evidence type="ECO:0000256" key="1">
    <source>
        <dbReference type="SAM" id="Phobius"/>
    </source>
</evidence>
<gene>
    <name evidence="3" type="ORF">B4088_5071</name>
</gene>
<feature type="domain" description="SMODS-associated and fused to various effectors" evidence="2">
    <location>
        <begin position="169"/>
        <end position="348"/>
    </location>
</feature>
<evidence type="ECO:0000313" key="4">
    <source>
        <dbReference type="Proteomes" id="UP000076482"/>
    </source>
</evidence>
<evidence type="ECO:0000259" key="2">
    <source>
        <dbReference type="Pfam" id="PF18145"/>
    </source>
</evidence>
<organism evidence="3 4">
    <name type="scientific">Bacillus cereus</name>
    <dbReference type="NCBI Taxonomy" id="1396"/>
    <lineage>
        <taxon>Bacteria</taxon>
        <taxon>Bacillati</taxon>
        <taxon>Bacillota</taxon>
        <taxon>Bacilli</taxon>
        <taxon>Bacillales</taxon>
        <taxon>Bacillaceae</taxon>
        <taxon>Bacillus</taxon>
        <taxon>Bacillus cereus group</taxon>
    </lineage>
</organism>
<reference evidence="3 4" key="1">
    <citation type="submission" date="2015-09" db="EMBL/GenBank/DDBJ databases">
        <title>Bacillus cereus food isolates.</title>
        <authorList>
            <person name="Boekhorst J."/>
        </authorList>
    </citation>
    <scope>NUCLEOTIDE SEQUENCE [LARGE SCALE GENOMIC DNA]</scope>
    <source>
        <strain evidence="3 4">B4088</strain>
    </source>
</reference>
<feature type="transmembrane region" description="Helical" evidence="1">
    <location>
        <begin position="21"/>
        <end position="48"/>
    </location>
</feature>
<evidence type="ECO:0000313" key="3">
    <source>
        <dbReference type="EMBL" id="KZD56627.1"/>
    </source>
</evidence>
<protein>
    <submittedName>
        <fullName evidence="3">Putative phosphohydrolase</fullName>
    </submittedName>
</protein>
<feature type="transmembrane region" description="Helical" evidence="1">
    <location>
        <begin position="68"/>
        <end position="90"/>
    </location>
</feature>
<dbReference type="PATRIC" id="fig|1396.535.peg.2031"/>
<dbReference type="RefSeq" id="WP_063262687.1">
    <property type="nucleotide sequence ID" value="NZ_LJKE01000094.1"/>
</dbReference>
<dbReference type="NCBIfam" id="NF033611">
    <property type="entry name" value="SAVED"/>
    <property type="match status" value="1"/>
</dbReference>
<keyword evidence="3" id="KW-0378">Hydrolase</keyword>
<dbReference type="Proteomes" id="UP000076482">
    <property type="component" value="Unassembled WGS sequence"/>
</dbReference>
<accession>A0A164LQA1</accession>
<dbReference type="Pfam" id="PF18145">
    <property type="entry name" value="SAVED"/>
    <property type="match status" value="1"/>
</dbReference>
<dbReference type="InterPro" id="IPR040836">
    <property type="entry name" value="SAVED"/>
</dbReference>
<dbReference type="AlphaFoldDB" id="A0A164LQA1"/>
<keyword evidence="1" id="KW-1133">Transmembrane helix</keyword>
<name>A0A164LQA1_BACCE</name>
<dbReference type="GO" id="GO:0016787">
    <property type="term" value="F:hydrolase activity"/>
    <property type="evidence" value="ECO:0007669"/>
    <property type="project" value="UniProtKB-KW"/>
</dbReference>
<dbReference type="EMBL" id="LJKE01000094">
    <property type="protein sequence ID" value="KZD56627.1"/>
    <property type="molecule type" value="Genomic_DNA"/>
</dbReference>
<comment type="caution">
    <text evidence="3">The sequence shown here is derived from an EMBL/GenBank/DDBJ whole genome shotgun (WGS) entry which is preliminary data.</text>
</comment>